<dbReference type="InterPro" id="IPR001128">
    <property type="entry name" value="Cyt_P450"/>
</dbReference>
<dbReference type="GO" id="GO:0004497">
    <property type="term" value="F:monooxygenase activity"/>
    <property type="evidence" value="ECO:0007669"/>
    <property type="project" value="UniProtKB-KW"/>
</dbReference>
<dbReference type="Proteomes" id="UP001140511">
    <property type="component" value="Unassembled WGS sequence"/>
</dbReference>
<dbReference type="InterPro" id="IPR002401">
    <property type="entry name" value="Cyt_P450_E_grp-I"/>
</dbReference>
<evidence type="ECO:0000256" key="5">
    <source>
        <dbReference type="PIRSR" id="PIRSR602401-1"/>
    </source>
</evidence>
<keyword evidence="2 5" id="KW-0349">Heme</keyword>
<keyword evidence="9" id="KW-1185">Reference proteome</keyword>
<evidence type="ECO:0000256" key="1">
    <source>
        <dbReference type="ARBA" id="ARBA00001971"/>
    </source>
</evidence>
<dbReference type="Pfam" id="PF00067">
    <property type="entry name" value="p450"/>
    <property type="match status" value="1"/>
</dbReference>
<evidence type="ECO:0000256" key="4">
    <source>
        <dbReference type="ARBA" id="ARBA00023004"/>
    </source>
</evidence>
<evidence type="ECO:0000256" key="6">
    <source>
        <dbReference type="RuleBase" id="RU000461"/>
    </source>
</evidence>
<gene>
    <name evidence="8" type="ORF">T069G_08899</name>
</gene>
<feature type="signal peptide" evidence="7">
    <location>
        <begin position="1"/>
        <end position="20"/>
    </location>
</feature>
<dbReference type="SUPFAM" id="SSF48264">
    <property type="entry name" value="Cytochrome P450"/>
    <property type="match status" value="1"/>
</dbReference>
<evidence type="ECO:0000256" key="7">
    <source>
        <dbReference type="SAM" id="SignalP"/>
    </source>
</evidence>
<dbReference type="EMBL" id="JAOPEN010000005">
    <property type="protein sequence ID" value="KAJ4858002.1"/>
    <property type="molecule type" value="Genomic_DNA"/>
</dbReference>
<keyword evidence="4 5" id="KW-0408">Iron</keyword>
<evidence type="ECO:0000256" key="3">
    <source>
        <dbReference type="ARBA" id="ARBA00022723"/>
    </source>
</evidence>
<evidence type="ECO:0000256" key="2">
    <source>
        <dbReference type="ARBA" id="ARBA00022617"/>
    </source>
</evidence>
<dbReference type="GO" id="GO:0016705">
    <property type="term" value="F:oxidoreductase activity, acting on paired donors, with incorporation or reduction of molecular oxygen"/>
    <property type="evidence" value="ECO:0007669"/>
    <property type="project" value="InterPro"/>
</dbReference>
<comment type="caution">
    <text evidence="8">The sequence shown here is derived from an EMBL/GenBank/DDBJ whole genome shotgun (WGS) entry which is preliminary data.</text>
</comment>
<feature type="binding site" description="axial binding residue" evidence="5">
    <location>
        <position position="435"/>
    </location>
    <ligand>
        <name>heme</name>
        <dbReference type="ChEBI" id="CHEBI:30413"/>
    </ligand>
    <ligandPart>
        <name>Fe</name>
        <dbReference type="ChEBI" id="CHEBI:18248"/>
    </ligandPart>
</feature>
<feature type="chain" id="PRO_5040726468" evidence="7">
    <location>
        <begin position="21"/>
        <end position="495"/>
    </location>
</feature>
<organism evidence="8 9">
    <name type="scientific">Trichoderma breve</name>
    <dbReference type="NCBI Taxonomy" id="2034170"/>
    <lineage>
        <taxon>Eukaryota</taxon>
        <taxon>Fungi</taxon>
        <taxon>Dikarya</taxon>
        <taxon>Ascomycota</taxon>
        <taxon>Pezizomycotina</taxon>
        <taxon>Sordariomycetes</taxon>
        <taxon>Hypocreomycetidae</taxon>
        <taxon>Hypocreales</taxon>
        <taxon>Hypocreaceae</taxon>
        <taxon>Trichoderma</taxon>
    </lineage>
</organism>
<comment type="similarity">
    <text evidence="6">Belongs to the cytochrome P450 family.</text>
</comment>
<dbReference type="GeneID" id="80870797"/>
<reference evidence="8" key="1">
    <citation type="submission" date="2022-09" db="EMBL/GenBank/DDBJ databases">
        <title>Chromosome-level assembly of Trichoderma breve T069, a fungus used in development of biopesticide product.</title>
        <authorList>
            <person name="Lin R."/>
            <person name="Liu T."/>
        </authorList>
    </citation>
    <scope>NUCLEOTIDE SEQUENCE</scope>
    <source>
        <strain evidence="8">T069</strain>
    </source>
</reference>
<keyword evidence="6" id="KW-0503">Monooxygenase</keyword>
<dbReference type="AlphaFoldDB" id="A0A9W9B8P3"/>
<evidence type="ECO:0000313" key="9">
    <source>
        <dbReference type="Proteomes" id="UP001140511"/>
    </source>
</evidence>
<dbReference type="PANTHER" id="PTHR24305">
    <property type="entry name" value="CYTOCHROME P450"/>
    <property type="match status" value="1"/>
</dbReference>
<dbReference type="Gene3D" id="1.10.630.10">
    <property type="entry name" value="Cytochrome P450"/>
    <property type="match status" value="1"/>
</dbReference>
<dbReference type="InterPro" id="IPR036396">
    <property type="entry name" value="Cyt_P450_sf"/>
</dbReference>
<dbReference type="GO" id="GO:0005506">
    <property type="term" value="F:iron ion binding"/>
    <property type="evidence" value="ECO:0007669"/>
    <property type="project" value="InterPro"/>
</dbReference>
<dbReference type="InterPro" id="IPR050121">
    <property type="entry name" value="Cytochrome_P450_monoxygenase"/>
</dbReference>
<protein>
    <submittedName>
        <fullName evidence="8">Cytochrome p450 domain-containing protein</fullName>
    </submittedName>
</protein>
<dbReference type="RefSeq" id="XP_056027058.1">
    <property type="nucleotide sequence ID" value="XM_056176109.1"/>
</dbReference>
<comment type="cofactor">
    <cofactor evidence="1 5">
        <name>heme</name>
        <dbReference type="ChEBI" id="CHEBI:30413"/>
    </cofactor>
</comment>
<dbReference type="PRINTS" id="PR00385">
    <property type="entry name" value="P450"/>
</dbReference>
<proteinExistence type="inferred from homology"/>
<dbReference type="PROSITE" id="PS00086">
    <property type="entry name" value="CYTOCHROME_P450"/>
    <property type="match status" value="1"/>
</dbReference>
<keyword evidence="7" id="KW-0732">Signal</keyword>
<dbReference type="PRINTS" id="PR00463">
    <property type="entry name" value="EP450I"/>
</dbReference>
<dbReference type="InterPro" id="IPR017972">
    <property type="entry name" value="Cyt_P450_CS"/>
</dbReference>
<keyword evidence="3 5" id="KW-0479">Metal-binding</keyword>
<name>A0A9W9B8P3_9HYPO</name>
<sequence>MGMVISCILVLKWFYHVLRGHLRHVPGPLLSKITSMHLAIYDFSYSRNDQILKWHHQYGPIICIAPNEVSVATLEATKEIYSATQRWPKSNYFDNFKGYNRRAIFATKSHEEHRAKRKLTSKFYQASNMYTVPAIEQHIQERSQTVLRQISPDTPVDIYSLADCYALDIITFLVLGPHHSTQSVENVCLERQIVMDLKHLQFVGPLRLHCPIFFDYVSKLLDTLSPGLAYLRAEDRLASWCQQRISETMKDPDFDNSRSLLQHILANLQNVRPKQSTDHLYVAAEILDNINAAEATVAVTATYLVWRLTEHPEWQQKIRKELNELAVQENGLVSFADVNSQVPSLEACLREVYRLHPASSGRSERLVPEGGRTLLNNYLPEGTIVTSSVAALHRDENIFPNPDHFLPERWLDGDEEMLNKRLNQLIPFGYGGRVCLGKALATMEIKLLIAGLYRKYKTVMTESSTHASMRQCSTHDAVPWGLKCVIECQLVDDDQ</sequence>
<dbReference type="GO" id="GO:0020037">
    <property type="term" value="F:heme binding"/>
    <property type="evidence" value="ECO:0007669"/>
    <property type="project" value="InterPro"/>
</dbReference>
<accession>A0A9W9B8P3</accession>
<evidence type="ECO:0000313" key="8">
    <source>
        <dbReference type="EMBL" id="KAJ4858002.1"/>
    </source>
</evidence>
<dbReference type="PANTHER" id="PTHR24305:SF164">
    <property type="entry name" value="P450, PUTATIVE (EUROFUNG)-RELATED"/>
    <property type="match status" value="1"/>
</dbReference>
<keyword evidence="6" id="KW-0560">Oxidoreductase</keyword>